<name>A0A9W6RB96_9ACTN</name>
<evidence type="ECO:0000256" key="2">
    <source>
        <dbReference type="ARBA" id="ARBA00022801"/>
    </source>
</evidence>
<evidence type="ECO:0000313" key="6">
    <source>
        <dbReference type="Proteomes" id="UP001165135"/>
    </source>
</evidence>
<evidence type="ECO:0000256" key="3">
    <source>
        <dbReference type="ARBA" id="ARBA00023295"/>
    </source>
</evidence>
<dbReference type="InterPro" id="IPR036962">
    <property type="entry name" value="Glyco_hydro_3_N_sf"/>
</dbReference>
<reference evidence="5" key="1">
    <citation type="submission" date="2023-03" db="EMBL/GenBank/DDBJ databases">
        <title>Actinoallomurus iriomotensis NBRC 103681.</title>
        <authorList>
            <person name="Ichikawa N."/>
            <person name="Sato H."/>
            <person name="Tonouchi N."/>
        </authorList>
    </citation>
    <scope>NUCLEOTIDE SEQUENCE</scope>
    <source>
        <strain evidence="5">NBRC 103681</strain>
    </source>
</reference>
<keyword evidence="2 5" id="KW-0378">Hydrolase</keyword>
<dbReference type="PANTHER" id="PTHR30480:SF16">
    <property type="entry name" value="GLYCOSIDE HYDROLASE FAMILY 3 DOMAIN PROTEIN"/>
    <property type="match status" value="1"/>
</dbReference>
<keyword evidence="3" id="KW-0326">Glycosidase</keyword>
<evidence type="ECO:0000313" key="5">
    <source>
        <dbReference type="EMBL" id="GLY72449.1"/>
    </source>
</evidence>
<organism evidence="5 6">
    <name type="scientific">Actinoallomurus iriomotensis</name>
    <dbReference type="NCBI Taxonomy" id="478107"/>
    <lineage>
        <taxon>Bacteria</taxon>
        <taxon>Bacillati</taxon>
        <taxon>Actinomycetota</taxon>
        <taxon>Actinomycetes</taxon>
        <taxon>Streptosporangiales</taxon>
        <taxon>Thermomonosporaceae</taxon>
        <taxon>Actinoallomurus</taxon>
    </lineage>
</organism>
<evidence type="ECO:0000259" key="4">
    <source>
        <dbReference type="Pfam" id="PF00933"/>
    </source>
</evidence>
<dbReference type="EMBL" id="BSTJ01000001">
    <property type="protein sequence ID" value="GLY72449.1"/>
    <property type="molecule type" value="Genomic_DNA"/>
</dbReference>
<dbReference type="GO" id="GO:0004553">
    <property type="term" value="F:hydrolase activity, hydrolyzing O-glycosyl compounds"/>
    <property type="evidence" value="ECO:0007669"/>
    <property type="project" value="InterPro"/>
</dbReference>
<accession>A0A9W6RB96</accession>
<dbReference type="GO" id="GO:0009254">
    <property type="term" value="P:peptidoglycan turnover"/>
    <property type="evidence" value="ECO:0007669"/>
    <property type="project" value="TreeGrafter"/>
</dbReference>
<feature type="domain" description="Glycoside hydrolase family 3 N-terminal" evidence="4">
    <location>
        <begin position="34"/>
        <end position="325"/>
    </location>
</feature>
<dbReference type="SUPFAM" id="SSF51445">
    <property type="entry name" value="(Trans)glycosidases"/>
    <property type="match status" value="1"/>
</dbReference>
<gene>
    <name evidence="5" type="ORF">Airi01_007160</name>
</gene>
<dbReference type="AlphaFoldDB" id="A0A9W6RB96"/>
<dbReference type="GO" id="GO:0005975">
    <property type="term" value="P:carbohydrate metabolic process"/>
    <property type="evidence" value="ECO:0007669"/>
    <property type="project" value="InterPro"/>
</dbReference>
<comment type="caution">
    <text evidence="5">The sequence shown here is derived from an EMBL/GenBank/DDBJ whole genome shotgun (WGS) entry which is preliminary data.</text>
</comment>
<dbReference type="InterPro" id="IPR050226">
    <property type="entry name" value="NagZ_Beta-hexosaminidase"/>
</dbReference>
<dbReference type="Proteomes" id="UP001165135">
    <property type="component" value="Unassembled WGS sequence"/>
</dbReference>
<sequence>MSDLSLERLVNATLLVPFPGAAAPRWVLEGLERGVSGVTLFAINGNVPGAGDLAALTARMRQVADPLVTIDEEGGDVTRLAHETGSPYPGSAALGALDDPAVTRRVHRSLGAELRGAGVNFDFAPSADVNTADDNPVIGTRAFGSDPELVARHITAAVSGLQEAGIAACAKHFPGHGATSQDSHLEIPTVDADLPLLERREMVPFRAAIEAGVQSVMTAHIRVPALTGAAPATFSSAAIDGLLRGTLGYQGVVVTDALDMRAASGAMGIPEAAVRAIEAGADLLCLGSKEFEDSVQAIRERIMEAVREGRLSGERLERSVERVAALRAWLAVPRTAEVDRSVGLEAARRAVRVTGSPSVSASPLVLELQAPSNIAVGPVPWGFSPWVPDTVPVDAESADPGELLARATGRPLVIVVRDAHRYAGHRTLVSALTAARADAVVVEMGLPVWRPESSAYVATYGATRANARAAAEVIGLVGEETEAGGPITSSEAG</sequence>
<dbReference type="InterPro" id="IPR017853">
    <property type="entry name" value="GH"/>
</dbReference>
<dbReference type="InterPro" id="IPR001764">
    <property type="entry name" value="Glyco_hydro_3_N"/>
</dbReference>
<evidence type="ECO:0000256" key="1">
    <source>
        <dbReference type="ARBA" id="ARBA00005336"/>
    </source>
</evidence>
<proteinExistence type="inferred from homology"/>
<dbReference type="RefSeq" id="WP_285617505.1">
    <property type="nucleotide sequence ID" value="NZ_BSTJ01000001.1"/>
</dbReference>
<comment type="similarity">
    <text evidence="1">Belongs to the glycosyl hydrolase 3 family.</text>
</comment>
<dbReference type="Gene3D" id="3.20.20.300">
    <property type="entry name" value="Glycoside hydrolase, family 3, N-terminal domain"/>
    <property type="match status" value="1"/>
</dbReference>
<dbReference type="PANTHER" id="PTHR30480">
    <property type="entry name" value="BETA-HEXOSAMINIDASE-RELATED"/>
    <property type="match status" value="1"/>
</dbReference>
<protein>
    <submittedName>
        <fullName evidence="5">Sugar hydrolase</fullName>
    </submittedName>
</protein>
<dbReference type="Pfam" id="PF00933">
    <property type="entry name" value="Glyco_hydro_3"/>
    <property type="match status" value="1"/>
</dbReference>